<keyword evidence="2" id="KW-1185">Reference proteome</keyword>
<reference evidence="1 2" key="1">
    <citation type="submission" date="2020-11" db="EMBL/GenBank/DDBJ databases">
        <title>Complete genome sequence for Salinimonas sp. strain G2-b.</title>
        <authorList>
            <person name="Park S.-J."/>
        </authorList>
    </citation>
    <scope>NUCLEOTIDE SEQUENCE [LARGE SCALE GENOMIC DNA]</scope>
    <source>
        <strain evidence="1 2">G2-b</strain>
    </source>
</reference>
<dbReference type="Proteomes" id="UP000595095">
    <property type="component" value="Chromosome"/>
</dbReference>
<dbReference type="InterPro" id="IPR010836">
    <property type="entry name" value="SapC"/>
</dbReference>
<evidence type="ECO:0000313" key="1">
    <source>
        <dbReference type="EMBL" id="QPG06715.1"/>
    </source>
</evidence>
<protein>
    <submittedName>
        <fullName evidence="1">SapC family protein</fullName>
    </submittedName>
</protein>
<gene>
    <name evidence="1" type="ORF">IT774_06110</name>
</gene>
<dbReference type="KEGG" id="smaa:IT774_06110"/>
<dbReference type="AlphaFoldDB" id="A0A7S9E0C0"/>
<name>A0A7S9E0C0_9ALTE</name>
<proteinExistence type="predicted"/>
<accession>A0A7S9E0C0</accession>
<evidence type="ECO:0000313" key="2">
    <source>
        <dbReference type="Proteomes" id="UP000595095"/>
    </source>
</evidence>
<dbReference type="Pfam" id="PF07277">
    <property type="entry name" value="SapC"/>
    <property type="match status" value="1"/>
</dbReference>
<sequence>MGSVGIVRAGPAENVFFHNNQWLAQYTPLSLQTLPFILQRQGSASEADMLIDCHCPALSKSQGEALYLSSGRATVYLNNKKKLLTERVTAMTQTTDLLHEMANLGLFRPVDLVLLFTDGSRQRIGGLYGVDEHALHALSADDLKMLNTNNTLAALFNILGSVFQVNRLIRLHNQKFPNRAVSNIKLETNKQ</sequence>
<dbReference type="EMBL" id="CP064795">
    <property type="protein sequence ID" value="QPG06715.1"/>
    <property type="molecule type" value="Genomic_DNA"/>
</dbReference>
<organism evidence="1 2">
    <name type="scientific">Salinimonas marina</name>
    <dbReference type="NCBI Taxonomy" id="2785918"/>
    <lineage>
        <taxon>Bacteria</taxon>
        <taxon>Pseudomonadati</taxon>
        <taxon>Pseudomonadota</taxon>
        <taxon>Gammaproteobacteria</taxon>
        <taxon>Alteromonadales</taxon>
        <taxon>Alteromonadaceae</taxon>
        <taxon>Alteromonas/Salinimonas group</taxon>
        <taxon>Salinimonas</taxon>
    </lineage>
</organism>